<proteinExistence type="inferred from homology"/>
<dbReference type="GO" id="GO:0005975">
    <property type="term" value="P:carbohydrate metabolic process"/>
    <property type="evidence" value="ECO:0007669"/>
    <property type="project" value="InterPro"/>
</dbReference>
<feature type="domain" description="Glycoside hydrolase 35 catalytic" evidence="5">
    <location>
        <begin position="8"/>
        <end position="323"/>
    </location>
</feature>
<evidence type="ECO:0000259" key="7">
    <source>
        <dbReference type="Pfam" id="PF21467"/>
    </source>
</evidence>
<gene>
    <name evidence="8" type="ORF">M132T_09190</name>
</gene>
<feature type="domain" description="Beta-galactosidase galactose-binding" evidence="7">
    <location>
        <begin position="498"/>
        <end position="556"/>
    </location>
</feature>
<dbReference type="GeneID" id="96911499"/>
<evidence type="ECO:0000259" key="5">
    <source>
        <dbReference type="Pfam" id="PF01301"/>
    </source>
</evidence>
<dbReference type="InterPro" id="IPR031330">
    <property type="entry name" value="Gly_Hdrlase_35_cat"/>
</dbReference>
<comment type="caution">
    <text evidence="8">The sequence shown here is derived from an EMBL/GenBank/DDBJ whole genome shotgun (WGS) entry which is preliminary data.</text>
</comment>
<dbReference type="Proteomes" id="UP000887127">
    <property type="component" value="Unassembled WGS sequence"/>
</dbReference>
<dbReference type="GO" id="GO:0004565">
    <property type="term" value="F:beta-galactosidase activity"/>
    <property type="evidence" value="ECO:0007669"/>
    <property type="project" value="InterPro"/>
</dbReference>
<dbReference type="Gene3D" id="3.20.20.80">
    <property type="entry name" value="Glycosidases"/>
    <property type="match status" value="1"/>
</dbReference>
<dbReference type="RefSeq" id="WP_091762144.1">
    <property type="nucleotide sequence ID" value="NZ_BJVX01000009.1"/>
</dbReference>
<comment type="similarity">
    <text evidence="1">Belongs to the glycosyl hydrolase 35 family.</text>
</comment>
<keyword evidence="3" id="KW-0326">Glycosidase</keyword>
<dbReference type="SUPFAM" id="SSF49785">
    <property type="entry name" value="Galactose-binding domain-like"/>
    <property type="match status" value="1"/>
</dbReference>
<dbReference type="SUPFAM" id="SSF51445">
    <property type="entry name" value="(Trans)glycosidases"/>
    <property type="match status" value="1"/>
</dbReference>
<dbReference type="InterPro" id="IPR048912">
    <property type="entry name" value="BetaGal1-like_ABD1"/>
</dbReference>
<dbReference type="EMBL" id="BKBI01000006">
    <property type="protein sequence ID" value="GEQ35411.1"/>
    <property type="molecule type" value="Genomic_DNA"/>
</dbReference>
<dbReference type="Pfam" id="PF01301">
    <property type="entry name" value="Glyco_hydro_35"/>
    <property type="match status" value="1"/>
</dbReference>
<dbReference type="AlphaFoldDB" id="A0AAV3W8I9"/>
<dbReference type="Gene3D" id="2.60.120.260">
    <property type="entry name" value="Galactose-binding domain-like"/>
    <property type="match status" value="2"/>
</dbReference>
<dbReference type="Pfam" id="PF21467">
    <property type="entry name" value="BetaGal_gal-bd"/>
    <property type="match status" value="1"/>
</dbReference>
<feature type="domain" description="Beta-galactosidase 1-like first all-beta" evidence="6">
    <location>
        <begin position="369"/>
        <end position="479"/>
    </location>
</feature>
<dbReference type="PIRSF" id="PIRSF006336">
    <property type="entry name" value="B-gal"/>
    <property type="match status" value="1"/>
</dbReference>
<dbReference type="InterPro" id="IPR048913">
    <property type="entry name" value="BetaGal_gal-bd"/>
</dbReference>
<feature type="active site" description="Proton donor" evidence="4">
    <location>
        <position position="155"/>
    </location>
</feature>
<evidence type="ECO:0000313" key="8">
    <source>
        <dbReference type="EMBL" id="GEQ35411.1"/>
    </source>
</evidence>
<accession>A0AAV3W8I9</accession>
<reference evidence="8" key="1">
    <citation type="submission" date="2019-08" db="EMBL/GenBank/DDBJ databases">
        <title>Marinilactibacillus psychrotolerans M13-2T whole genome sequencing project.</title>
        <authorList>
            <person name="Ishikawa M."/>
            <person name="Suzuki T."/>
            <person name="Matsutani M."/>
        </authorList>
    </citation>
    <scope>NUCLEOTIDE SEQUENCE</scope>
    <source>
        <strain evidence="8">M13-2T</strain>
    </source>
</reference>
<dbReference type="Pfam" id="PF21317">
    <property type="entry name" value="BetaGal_ABD_1"/>
    <property type="match status" value="1"/>
</dbReference>
<name>A0AAV3W8I9_9LACT</name>
<protein>
    <submittedName>
        <fullName evidence="8">Beta-galactosidase</fullName>
    </submittedName>
</protein>
<organism evidence="8 9">
    <name type="scientific">Marinilactibacillus psychrotolerans</name>
    <dbReference type="NCBI Taxonomy" id="191770"/>
    <lineage>
        <taxon>Bacteria</taxon>
        <taxon>Bacillati</taxon>
        <taxon>Bacillota</taxon>
        <taxon>Bacilli</taxon>
        <taxon>Lactobacillales</taxon>
        <taxon>Carnobacteriaceae</taxon>
        <taxon>Marinilactibacillus</taxon>
    </lineage>
</organism>
<evidence type="ECO:0000259" key="6">
    <source>
        <dbReference type="Pfam" id="PF21317"/>
    </source>
</evidence>
<dbReference type="FunFam" id="3.20.20.80:FF:000115">
    <property type="entry name" value="Beta-galactosidase"/>
    <property type="match status" value="1"/>
</dbReference>
<evidence type="ECO:0000256" key="1">
    <source>
        <dbReference type="ARBA" id="ARBA00009809"/>
    </source>
</evidence>
<evidence type="ECO:0000256" key="2">
    <source>
        <dbReference type="ARBA" id="ARBA00022801"/>
    </source>
</evidence>
<dbReference type="InterPro" id="IPR001944">
    <property type="entry name" value="Glycoside_Hdrlase_35"/>
</dbReference>
<feature type="active site" description="Nucleophile" evidence="4">
    <location>
        <position position="233"/>
    </location>
</feature>
<sequence length="581" mass="67546">MFEIKEDFYWKEKPIKIISGAMHYFRIVPEYWQDRLLKLKAMGCNTVETYVPWNMHEPKEGIYNFEDQYNIRRFIEIADTLGLFVIVRPSPYICAEWEFGGFPGWLLKDRNMIIRTSYKPFLEKVDRYYKHLFKELSGLQVTKSGPIIMMQVENEYGSYSDDKSYMNKLVELMNKYGVDVPLVTSDGTWPDMLKNGTIPDKALPTVNFGSNSVEHFDKLKAFNRDSLPVMVMEFWDGWFTAWGDEKFKHTDYKEQIEEVDSILSKGHINFYMIHGGTNFGFTNGANYYEGLSPDITSYDYDAPITEWGDLTEKYKAFRKVIQKYSNNPLPDLPVQSERKSYGQYKVTARTSLFGNVENLADPIFNLSTLTMEDLDQNFGYILYQNNLGEKRTTDKLKLINANDRVNIYLNQKPVETQFDKEIGETISLELEDGKNSLNILVENMGRVNYGEKLSRQNKGIVDGVLINGAYRSGWEHYSLSLDNISKIDYTKTFTESEPSFSQFKFTINEVKDTFIDMNDWGKGVVFINGFNLGRFWEIGPQFKLYLPGPLLNKGENEIVIFETEGRVKEYINLTSTPPYIR</sequence>
<keyword evidence="2" id="KW-0378">Hydrolase</keyword>
<evidence type="ECO:0000256" key="4">
    <source>
        <dbReference type="PIRSR" id="PIRSR006336-1"/>
    </source>
</evidence>
<dbReference type="InterPro" id="IPR026283">
    <property type="entry name" value="B-gal_1-like"/>
</dbReference>
<evidence type="ECO:0000256" key="3">
    <source>
        <dbReference type="ARBA" id="ARBA00023295"/>
    </source>
</evidence>
<dbReference type="InterPro" id="IPR017853">
    <property type="entry name" value="GH"/>
</dbReference>
<dbReference type="PRINTS" id="PR00742">
    <property type="entry name" value="GLHYDRLASE35"/>
</dbReference>
<dbReference type="PANTHER" id="PTHR23421">
    <property type="entry name" value="BETA-GALACTOSIDASE RELATED"/>
    <property type="match status" value="1"/>
</dbReference>
<dbReference type="InterPro" id="IPR008979">
    <property type="entry name" value="Galactose-bd-like_sf"/>
</dbReference>
<evidence type="ECO:0000313" key="9">
    <source>
        <dbReference type="Proteomes" id="UP000887127"/>
    </source>
</evidence>